<evidence type="ECO:0000256" key="1">
    <source>
        <dbReference type="SAM" id="MobiDB-lite"/>
    </source>
</evidence>
<proteinExistence type="predicted"/>
<feature type="region of interest" description="Disordered" evidence="1">
    <location>
        <begin position="73"/>
        <end position="109"/>
    </location>
</feature>
<accession>A0AAD6HNV9</accession>
<sequence length="1032" mass="116184">MSSALNHVRGLSGISCLRAITRTNIGYKNRHCGDTSSHIHYHYTYYPQDVRPRFYTNVSPRASISQTLSVDSRIQGQKGQSQIEANHSSTCLPTHDYSQRPANKRTRKRSVKRWLTPSEYLSESLQKAGHPIGYETGSIRAARISTKDSDYAIVPKSLLKQGPGPRSVRRSLQTILGQYIQQVDPLFRRKYEGDSSAAFEAAIGDVFGTCNCRHLEERGYSIDDVVAWAWVLTSQDHYQAATRLFALESDHETRTKHASGPHVPPFLVLLLLKEQHLDAHVLRLLLIHSLHLMSGEALPPIHQLTQSLEMNQVSPIEGSSPKQPKVDVTTCMLLNKRLILHARQVWPEALPVIARAVARYLTLPSENESRKSGLGQIKDRSFRTQSFNLCLSLLSAPAKVHPFRSAFLQQQAQFELLRAMAAHKPVFPVTREGYRAVVAVQLAHKKTTAERQSAELKAPSWPPWKEERLGMDAQRGNEGLQSRAMNVLSQMKEAGYSPRLWEEISAILAGWDTDGSPTVQTRALAPSQRALSLQSCNDHNNHGIWVARIRATRTVREAWACFLSYQDHGLPAKAEIYAAMAEKLIYRQKAARSNFDRASLTLPGDGREVYPEPASARDIIYVRTEPPSLEDFLNEMISRGIRPSGRFLALLLLSAPDLRTGLFYLQSSSLSEDQIMALCTVWGHPSEYQEKQVKSLEALPDKLFGSFITFLCKNSPLTVNKCVKDVFMADRTDLPTQYEEPIAFLPTSVEEGPEGHPLAFWHATQLVKLRQPPCRLAWHNLLSAFCSNFSGERYVKRHKKYVRILAWHGICEVFNWMRVRGIAPGPADFQPLCVTFSRAIDAGIKQPELVERAYTLHQFSAELPYVDDRDYFDALVEDGLSLLKAHFDQLVLPSAKTSGVAEQSIFTMDSSSDQSLGMPAVLHVPSYATLHSFVRAMGMVGDDDGLLHLLRWMSRSSALLNEVAEDRLNGDQMMRQTLVALRMYLEKLHPQFSAGDRIASDSNLEEAYDIVSRTPGWEWPDLTEVEDYLNVQ</sequence>
<evidence type="ECO:0000313" key="2">
    <source>
        <dbReference type="EMBL" id="KAJ5728289.1"/>
    </source>
</evidence>
<dbReference type="Proteomes" id="UP001215712">
    <property type="component" value="Unassembled WGS sequence"/>
</dbReference>
<dbReference type="AlphaFoldDB" id="A0AAD6HNV9"/>
<evidence type="ECO:0000313" key="3">
    <source>
        <dbReference type="Proteomes" id="UP001215712"/>
    </source>
</evidence>
<protein>
    <submittedName>
        <fullName evidence="2">Uncharacterized protein</fullName>
    </submittedName>
</protein>
<name>A0AAD6HNV9_9EURO</name>
<reference evidence="2" key="1">
    <citation type="journal article" date="2023" name="IMA Fungus">
        <title>Comparative genomic study of the Penicillium genus elucidates a diverse pangenome and 15 lateral gene transfer events.</title>
        <authorList>
            <person name="Petersen C."/>
            <person name="Sorensen T."/>
            <person name="Nielsen M.R."/>
            <person name="Sondergaard T.E."/>
            <person name="Sorensen J.L."/>
            <person name="Fitzpatrick D.A."/>
            <person name="Frisvad J.C."/>
            <person name="Nielsen K.L."/>
        </authorList>
    </citation>
    <scope>NUCLEOTIDE SEQUENCE</scope>
    <source>
        <strain evidence="2">IBT 17514</strain>
    </source>
</reference>
<reference evidence="2" key="2">
    <citation type="submission" date="2023-01" db="EMBL/GenBank/DDBJ databases">
        <authorList>
            <person name="Petersen C."/>
        </authorList>
    </citation>
    <scope>NUCLEOTIDE SEQUENCE</scope>
    <source>
        <strain evidence="2">IBT 17514</strain>
    </source>
</reference>
<dbReference type="EMBL" id="JAQJAN010000005">
    <property type="protein sequence ID" value="KAJ5728289.1"/>
    <property type="molecule type" value="Genomic_DNA"/>
</dbReference>
<feature type="compositionally biased region" description="Polar residues" evidence="1">
    <location>
        <begin position="73"/>
        <end position="92"/>
    </location>
</feature>
<organism evidence="2 3">
    <name type="scientific">Penicillium malachiteum</name>
    <dbReference type="NCBI Taxonomy" id="1324776"/>
    <lineage>
        <taxon>Eukaryota</taxon>
        <taxon>Fungi</taxon>
        <taxon>Dikarya</taxon>
        <taxon>Ascomycota</taxon>
        <taxon>Pezizomycotina</taxon>
        <taxon>Eurotiomycetes</taxon>
        <taxon>Eurotiomycetidae</taxon>
        <taxon>Eurotiales</taxon>
        <taxon>Aspergillaceae</taxon>
        <taxon>Penicillium</taxon>
    </lineage>
</organism>
<comment type="caution">
    <text evidence="2">The sequence shown here is derived from an EMBL/GenBank/DDBJ whole genome shotgun (WGS) entry which is preliminary data.</text>
</comment>
<gene>
    <name evidence="2" type="ORF">N7493_004619</name>
</gene>
<keyword evidence="3" id="KW-1185">Reference proteome</keyword>